<organism evidence="9 10">
    <name type="scientific">Diceros bicornis minor</name>
    <name type="common">South-central black rhinoceros</name>
    <dbReference type="NCBI Taxonomy" id="77932"/>
    <lineage>
        <taxon>Eukaryota</taxon>
        <taxon>Metazoa</taxon>
        <taxon>Chordata</taxon>
        <taxon>Craniata</taxon>
        <taxon>Vertebrata</taxon>
        <taxon>Euteleostomi</taxon>
        <taxon>Mammalia</taxon>
        <taxon>Eutheria</taxon>
        <taxon>Laurasiatheria</taxon>
        <taxon>Perissodactyla</taxon>
        <taxon>Rhinocerotidae</taxon>
        <taxon>Diceros</taxon>
    </lineage>
</organism>
<proteinExistence type="predicted"/>
<dbReference type="InterPro" id="IPR013087">
    <property type="entry name" value="Znf_C2H2_type"/>
</dbReference>
<feature type="non-terminal residue" evidence="9">
    <location>
        <position position="467"/>
    </location>
</feature>
<sequence>GEINGEITKEEESYDLENGALKSSHPRLEQEDEHFQNKRGTGNFLFLESLFSDQMAVTFEDVTVIFTWEEWRFLDSSQKKLYREVMWENYTNVMSVGNWKESYKPQEERFRYLEHENLSCWQGWRNASTQIYENQNYVETIQRIDSEHLKQQDLSHYQAWLILSTQVPGYGNYEVTFGAKSPTNLKYTKFIPWQSFKTKHTQDYSGEIYVSDSHGFQGSRYHLGISRKNLSMEKEQKLIVQQSYVPNEEALPEYIGEMSQNDLLKDSMEEKYCGCNKCKEIYYWKSQCVLHKRNQLGEKLYQCSISTACFSQRSDLYRHPRIHIGKKLYGCAEVDSNFSQSLNPLRLRTFGSQTGKIFAMIMTVMNFYKLIDGHLCAHQIKRNRGSETVTISRKTPSGEAQLEISLSSGIKRQAFFVVLGTMGTRGNRTLSIAIEGKPKRQGLPDFPGKARVFRDLQSPPRPRSPQR</sequence>
<gene>
    <name evidence="9" type="ORF">HPG69_005854</name>
</gene>
<dbReference type="InterPro" id="IPR001909">
    <property type="entry name" value="KRAB"/>
</dbReference>
<dbReference type="GO" id="GO:0006355">
    <property type="term" value="P:regulation of DNA-templated transcription"/>
    <property type="evidence" value="ECO:0007669"/>
    <property type="project" value="InterPro"/>
</dbReference>
<dbReference type="EMBL" id="JACDTQ010002427">
    <property type="protein sequence ID" value="KAF5918816.1"/>
    <property type="molecule type" value="Genomic_DNA"/>
</dbReference>
<dbReference type="SMART" id="SM00349">
    <property type="entry name" value="KRAB"/>
    <property type="match status" value="1"/>
</dbReference>
<evidence type="ECO:0000313" key="9">
    <source>
        <dbReference type="EMBL" id="KAF5918816.1"/>
    </source>
</evidence>
<evidence type="ECO:0000256" key="6">
    <source>
        <dbReference type="SAM" id="MobiDB-lite"/>
    </source>
</evidence>
<accession>A0A7J7ETL8</accession>
<dbReference type="SUPFAM" id="SSF57667">
    <property type="entry name" value="beta-beta-alpha zinc fingers"/>
    <property type="match status" value="1"/>
</dbReference>
<dbReference type="PROSITE" id="PS50805">
    <property type="entry name" value="KRAB"/>
    <property type="match status" value="1"/>
</dbReference>
<reference evidence="9 10" key="1">
    <citation type="journal article" date="2020" name="Mol. Biol. Evol.">
        <title>Interspecific Gene Flow and the Evolution of Specialization in Black and White Rhinoceros.</title>
        <authorList>
            <person name="Moodley Y."/>
            <person name="Westbury M.V."/>
            <person name="Russo I.M."/>
            <person name="Gopalakrishnan S."/>
            <person name="Rakotoarivelo A."/>
            <person name="Olsen R.A."/>
            <person name="Prost S."/>
            <person name="Tunstall T."/>
            <person name="Ryder O.A."/>
            <person name="Dalen L."/>
            <person name="Bruford M.W."/>
        </authorList>
    </citation>
    <scope>NUCLEOTIDE SEQUENCE [LARGE SCALE GENOMIC DNA]</scope>
    <source>
        <strain evidence="9">SBR-YM</strain>
        <tissue evidence="9">Skin</tissue>
    </source>
</reference>
<dbReference type="AlphaFoldDB" id="A0A7J7ETL8"/>
<evidence type="ECO:0000256" key="5">
    <source>
        <dbReference type="PROSITE-ProRule" id="PRU00042"/>
    </source>
</evidence>
<dbReference type="Gene3D" id="6.10.140.140">
    <property type="match status" value="1"/>
</dbReference>
<dbReference type="Gene3D" id="3.30.160.60">
    <property type="entry name" value="Classic Zinc Finger"/>
    <property type="match status" value="1"/>
</dbReference>
<dbReference type="PANTHER" id="PTHR23232:SF156">
    <property type="entry name" value="KRAB DOMAIN-CONTAINING PROTEIN"/>
    <property type="match status" value="1"/>
</dbReference>
<keyword evidence="10" id="KW-1185">Reference proteome</keyword>
<comment type="caution">
    <text evidence="9">The sequence shown here is derived from an EMBL/GenBank/DDBJ whole genome shotgun (WGS) entry which is preliminary data.</text>
</comment>
<dbReference type="PANTHER" id="PTHR23232">
    <property type="entry name" value="KRAB DOMAIN C2H2 ZINC FINGER"/>
    <property type="match status" value="1"/>
</dbReference>
<dbReference type="Pfam" id="PF01352">
    <property type="entry name" value="KRAB"/>
    <property type="match status" value="1"/>
</dbReference>
<dbReference type="InterPro" id="IPR036051">
    <property type="entry name" value="KRAB_dom_sf"/>
</dbReference>
<dbReference type="FunFam" id="3.30.160.60:FF:004070">
    <property type="match status" value="1"/>
</dbReference>
<evidence type="ECO:0000256" key="3">
    <source>
        <dbReference type="ARBA" id="ARBA00022771"/>
    </source>
</evidence>
<dbReference type="PROSITE" id="PS50157">
    <property type="entry name" value="ZINC_FINGER_C2H2_2"/>
    <property type="match status" value="1"/>
</dbReference>
<evidence type="ECO:0000313" key="10">
    <source>
        <dbReference type="Proteomes" id="UP000551758"/>
    </source>
</evidence>
<feature type="region of interest" description="Disordered" evidence="6">
    <location>
        <begin position="438"/>
        <end position="467"/>
    </location>
</feature>
<feature type="region of interest" description="Disordered" evidence="6">
    <location>
        <begin position="1"/>
        <end position="27"/>
    </location>
</feature>
<evidence type="ECO:0000256" key="1">
    <source>
        <dbReference type="ARBA" id="ARBA00022723"/>
    </source>
</evidence>
<evidence type="ECO:0000256" key="2">
    <source>
        <dbReference type="ARBA" id="ARBA00022737"/>
    </source>
</evidence>
<name>A0A7J7ETL8_DICBM</name>
<dbReference type="InterPro" id="IPR050169">
    <property type="entry name" value="Krueppel_C2H2_ZnF"/>
</dbReference>
<dbReference type="SUPFAM" id="SSF109640">
    <property type="entry name" value="KRAB domain (Kruppel-associated box)"/>
    <property type="match status" value="1"/>
</dbReference>
<keyword evidence="4" id="KW-0862">Zinc</keyword>
<dbReference type="InterPro" id="IPR036236">
    <property type="entry name" value="Znf_C2H2_sf"/>
</dbReference>
<dbReference type="CDD" id="cd07765">
    <property type="entry name" value="KRAB_A-box"/>
    <property type="match status" value="1"/>
</dbReference>
<evidence type="ECO:0000259" key="8">
    <source>
        <dbReference type="PROSITE" id="PS50805"/>
    </source>
</evidence>
<keyword evidence="3 5" id="KW-0863">Zinc-finger</keyword>
<evidence type="ECO:0000259" key="7">
    <source>
        <dbReference type="PROSITE" id="PS50157"/>
    </source>
</evidence>
<protein>
    <submittedName>
        <fullName evidence="9">Uncharacterized protein</fullName>
    </submittedName>
</protein>
<dbReference type="GO" id="GO:0008270">
    <property type="term" value="F:zinc ion binding"/>
    <property type="evidence" value="ECO:0007669"/>
    <property type="project" value="UniProtKB-KW"/>
</dbReference>
<evidence type="ECO:0000256" key="4">
    <source>
        <dbReference type="ARBA" id="ARBA00022833"/>
    </source>
</evidence>
<keyword evidence="2" id="KW-0677">Repeat</keyword>
<feature type="domain" description="C2H2-type" evidence="7">
    <location>
        <begin position="301"/>
        <end position="328"/>
    </location>
</feature>
<keyword evidence="1" id="KW-0479">Metal-binding</keyword>
<feature type="domain" description="KRAB" evidence="8">
    <location>
        <begin position="57"/>
        <end position="133"/>
    </location>
</feature>
<dbReference type="Proteomes" id="UP000551758">
    <property type="component" value="Unassembled WGS sequence"/>
</dbReference>